<dbReference type="Proteomes" id="UP000309128">
    <property type="component" value="Unassembled WGS sequence"/>
</dbReference>
<dbReference type="AlphaFoldDB" id="A0A5S4F7M4"/>
<protein>
    <submittedName>
        <fullName evidence="1">Uncharacterized protein</fullName>
    </submittedName>
</protein>
<proteinExistence type="predicted"/>
<dbReference type="EMBL" id="VCKY01000145">
    <property type="protein sequence ID" value="TMR11944.1"/>
    <property type="molecule type" value="Genomic_DNA"/>
</dbReference>
<comment type="caution">
    <text evidence="1">The sequence shown here is derived from an EMBL/GenBank/DDBJ whole genome shotgun (WGS) entry which is preliminary data.</text>
</comment>
<keyword evidence="2" id="KW-1185">Reference proteome</keyword>
<organism evidence="1 2">
    <name type="scientific">Nonomuraea turkmeniaca</name>
    <dbReference type="NCBI Taxonomy" id="103838"/>
    <lineage>
        <taxon>Bacteria</taxon>
        <taxon>Bacillati</taxon>
        <taxon>Actinomycetota</taxon>
        <taxon>Actinomycetes</taxon>
        <taxon>Streptosporangiales</taxon>
        <taxon>Streptosporangiaceae</taxon>
        <taxon>Nonomuraea</taxon>
    </lineage>
</organism>
<dbReference type="RefSeq" id="WP_138670790.1">
    <property type="nucleotide sequence ID" value="NZ_VCKY01000145.1"/>
</dbReference>
<sequence length="97" mass="10575">MGLLGLMAACAPGRRPGGRIVTYWRRRADRAMAVAVAGELAWCIRRNGAPDFPDPVLREAGEITIPGDVPYRPQSVVEAYKPIRARMPPFTVEGATL</sequence>
<gene>
    <name evidence="1" type="ORF">ETD86_34265</name>
</gene>
<evidence type="ECO:0000313" key="2">
    <source>
        <dbReference type="Proteomes" id="UP000309128"/>
    </source>
</evidence>
<reference evidence="1 2" key="1">
    <citation type="submission" date="2019-05" db="EMBL/GenBank/DDBJ databases">
        <title>Draft genome sequence of Nonomuraea turkmeniaca DSM 43926.</title>
        <authorList>
            <person name="Saricaoglu S."/>
            <person name="Isik K."/>
        </authorList>
    </citation>
    <scope>NUCLEOTIDE SEQUENCE [LARGE SCALE GENOMIC DNA]</scope>
    <source>
        <strain evidence="1 2">DSM 43926</strain>
    </source>
</reference>
<name>A0A5S4F7M4_9ACTN</name>
<accession>A0A5S4F7M4</accession>
<evidence type="ECO:0000313" key="1">
    <source>
        <dbReference type="EMBL" id="TMR11944.1"/>
    </source>
</evidence>